<evidence type="ECO:0000259" key="8">
    <source>
        <dbReference type="PROSITE" id="PS50885"/>
    </source>
</evidence>
<dbReference type="InterPro" id="IPR051310">
    <property type="entry name" value="MCP_chemotaxis"/>
</dbReference>
<accession>A0A923I396</accession>
<dbReference type="FunFam" id="3.30.450.20:FF:000075">
    <property type="entry name" value="Methyl-accepting chemotaxis protein"/>
    <property type="match status" value="1"/>
</dbReference>
<keyword evidence="10" id="KW-1185">Reference proteome</keyword>
<reference evidence="9" key="1">
    <citation type="submission" date="2020-08" db="EMBL/GenBank/DDBJ databases">
        <title>Novel species isolated from subtropical streams in China.</title>
        <authorList>
            <person name="Lu H."/>
        </authorList>
    </citation>
    <scope>NUCLEOTIDE SEQUENCE</scope>
    <source>
        <strain evidence="9">CY7W</strain>
    </source>
</reference>
<gene>
    <name evidence="9" type="ORF">H8K47_16515</name>
</gene>
<dbReference type="InterPro" id="IPR000014">
    <property type="entry name" value="PAS"/>
</dbReference>
<feature type="coiled-coil region" evidence="5">
    <location>
        <begin position="624"/>
        <end position="662"/>
    </location>
</feature>
<dbReference type="Pfam" id="PF13188">
    <property type="entry name" value="PAS_8"/>
    <property type="match status" value="1"/>
</dbReference>
<keyword evidence="6" id="KW-0812">Transmembrane</keyword>
<dbReference type="FunFam" id="1.10.287.950:FF:000001">
    <property type="entry name" value="Methyl-accepting chemotaxis sensory transducer"/>
    <property type="match status" value="1"/>
</dbReference>
<evidence type="ECO:0000256" key="4">
    <source>
        <dbReference type="PROSITE-ProRule" id="PRU00284"/>
    </source>
</evidence>
<evidence type="ECO:0000313" key="9">
    <source>
        <dbReference type="EMBL" id="MBC3936968.1"/>
    </source>
</evidence>
<dbReference type="AlphaFoldDB" id="A0A923I396"/>
<name>A0A923I396_9BURK</name>
<dbReference type="PROSITE" id="PS50111">
    <property type="entry name" value="CHEMOTAXIS_TRANSDUC_2"/>
    <property type="match status" value="1"/>
</dbReference>
<feature type="domain" description="HAMP" evidence="8">
    <location>
        <begin position="387"/>
        <end position="433"/>
    </location>
</feature>
<dbReference type="EMBL" id="JACOGG010000025">
    <property type="protein sequence ID" value="MBC3936968.1"/>
    <property type="molecule type" value="Genomic_DNA"/>
</dbReference>
<keyword evidence="5" id="KW-0175">Coiled coil</keyword>
<sequence length="709" mass="76821">MTEDLRKARAIGFDALSNHTLSDKEKRNLSELYAVIIDNQKRNDKVFSRLFDTSASYRDLFSSRMQAQASKVREAGQLISDKILDSSKLDYEVRNYAQNLSAAVDGTHELEQSLLKEMLKRTEQRLDEQKALRLKTVSACIALFFIVVVLSWIMIRTVIRQVGQEPAEVVEYASRVSSGDFSASLELADNDVSSIAANLSAMVGNIKLRMEETEAVAKENLRIKIALDNCATNVMIADNNRNIIYLNKSVVQMLTVAESDIRKALPNFNVAQLMGSNIDQFHKNPSHQASMLSSFNNNHRAEIQVGGRTFALSANPVMSEKGERLGSVVEWMDRTAEVAVEKEVSHIVAQAVAGNFKARAVEEGKTGFFAKLSVDINKLMTTSDEGLNEVLRVLAAISKGDLTQTIDKDYEGTFGALKSASNETVEKLSQIVTDVINATDALSNASEQVSATSQALSQAASEQAASVEETSASIEQMAAGINQNAENAKVTDGIAGKAANEAVEGGEAVKHTVHAMNEIASKIGIIDDIAYQTNMLALNAAIEAARAGEHGKGFAVVAAEVRKLAERSQIAAREIGDLASGSVKTAERAGELIDEIVPGIGRTSDLVQEIAAASQEQSAGVGQINTAMNQMNQITQQNASSSEELAATAEEMTSQAEQLKELVGFFSISNENHRVHSQDNRPLRQVSSISKRNVRSAATGVDEAKFERF</sequence>
<dbReference type="Pfam" id="PF00015">
    <property type="entry name" value="MCPsignal"/>
    <property type="match status" value="1"/>
</dbReference>
<evidence type="ECO:0000256" key="2">
    <source>
        <dbReference type="ARBA" id="ARBA00022500"/>
    </source>
</evidence>
<evidence type="ECO:0000256" key="3">
    <source>
        <dbReference type="ARBA" id="ARBA00029447"/>
    </source>
</evidence>
<dbReference type="CDD" id="cd11386">
    <property type="entry name" value="MCP_signal"/>
    <property type="match status" value="1"/>
</dbReference>
<dbReference type="PANTHER" id="PTHR43531:SF11">
    <property type="entry name" value="METHYL-ACCEPTING CHEMOTAXIS PROTEIN 3"/>
    <property type="match status" value="1"/>
</dbReference>
<comment type="caution">
    <text evidence="9">The sequence shown here is derived from an EMBL/GenBank/DDBJ whole genome shotgun (WGS) entry which is preliminary data.</text>
</comment>
<organism evidence="9 10">
    <name type="scientific">Undibacterium rugosum</name>
    <dbReference type="NCBI Taxonomy" id="2762291"/>
    <lineage>
        <taxon>Bacteria</taxon>
        <taxon>Pseudomonadati</taxon>
        <taxon>Pseudomonadota</taxon>
        <taxon>Betaproteobacteria</taxon>
        <taxon>Burkholderiales</taxon>
        <taxon>Oxalobacteraceae</taxon>
        <taxon>Undibacterium</taxon>
    </lineage>
</organism>
<evidence type="ECO:0000256" key="6">
    <source>
        <dbReference type="SAM" id="Phobius"/>
    </source>
</evidence>
<keyword evidence="4" id="KW-0807">Transducer</keyword>
<evidence type="ECO:0000259" key="7">
    <source>
        <dbReference type="PROSITE" id="PS50111"/>
    </source>
</evidence>
<comment type="subcellular location">
    <subcellularLocation>
        <location evidence="1">Membrane</location>
    </subcellularLocation>
</comment>
<keyword evidence="6" id="KW-1133">Transmembrane helix</keyword>
<dbReference type="PRINTS" id="PR00260">
    <property type="entry name" value="CHEMTRNSDUCR"/>
</dbReference>
<dbReference type="PANTHER" id="PTHR43531">
    <property type="entry name" value="PROTEIN ICFG"/>
    <property type="match status" value="1"/>
</dbReference>
<dbReference type="SMART" id="SM00283">
    <property type="entry name" value="MA"/>
    <property type="match status" value="1"/>
</dbReference>
<dbReference type="GO" id="GO:0006935">
    <property type="term" value="P:chemotaxis"/>
    <property type="evidence" value="ECO:0007669"/>
    <property type="project" value="UniProtKB-KW"/>
</dbReference>
<dbReference type="InterPro" id="IPR004090">
    <property type="entry name" value="Chemotax_Me-accpt_rcpt"/>
</dbReference>
<dbReference type="Pfam" id="PF18947">
    <property type="entry name" value="HAMP_2"/>
    <property type="match status" value="1"/>
</dbReference>
<comment type="similarity">
    <text evidence="3">Belongs to the methyl-accepting chemotaxis (MCP) protein family.</text>
</comment>
<dbReference type="Gene3D" id="6.10.340.10">
    <property type="match status" value="1"/>
</dbReference>
<evidence type="ECO:0000256" key="5">
    <source>
        <dbReference type="SAM" id="Coils"/>
    </source>
</evidence>
<dbReference type="SMART" id="SM00304">
    <property type="entry name" value="HAMP"/>
    <property type="match status" value="2"/>
</dbReference>
<dbReference type="GO" id="GO:0005886">
    <property type="term" value="C:plasma membrane"/>
    <property type="evidence" value="ECO:0007669"/>
    <property type="project" value="TreeGrafter"/>
</dbReference>
<dbReference type="InterPro" id="IPR004089">
    <property type="entry name" value="MCPsignal_dom"/>
</dbReference>
<dbReference type="GO" id="GO:0004888">
    <property type="term" value="F:transmembrane signaling receptor activity"/>
    <property type="evidence" value="ECO:0007669"/>
    <property type="project" value="InterPro"/>
</dbReference>
<dbReference type="Gene3D" id="3.30.450.20">
    <property type="entry name" value="PAS domain"/>
    <property type="match status" value="1"/>
</dbReference>
<evidence type="ECO:0000256" key="1">
    <source>
        <dbReference type="ARBA" id="ARBA00004370"/>
    </source>
</evidence>
<evidence type="ECO:0000313" key="10">
    <source>
        <dbReference type="Proteomes" id="UP000612361"/>
    </source>
</evidence>
<feature type="transmembrane region" description="Helical" evidence="6">
    <location>
        <begin position="134"/>
        <end position="155"/>
    </location>
</feature>
<keyword evidence="2" id="KW-0145">Chemotaxis</keyword>
<dbReference type="SUPFAM" id="SSF58104">
    <property type="entry name" value="Methyl-accepting chemotaxis protein (MCP) signaling domain"/>
    <property type="match status" value="1"/>
</dbReference>
<dbReference type="PROSITE" id="PS50885">
    <property type="entry name" value="HAMP"/>
    <property type="match status" value="1"/>
</dbReference>
<dbReference type="Gene3D" id="1.10.287.950">
    <property type="entry name" value="Methyl-accepting chemotaxis protein"/>
    <property type="match status" value="1"/>
</dbReference>
<proteinExistence type="inferred from homology"/>
<dbReference type="GO" id="GO:0007165">
    <property type="term" value="P:signal transduction"/>
    <property type="evidence" value="ECO:0007669"/>
    <property type="project" value="UniProtKB-KW"/>
</dbReference>
<protein>
    <submittedName>
        <fullName evidence="9">Chemotaxis protein</fullName>
    </submittedName>
</protein>
<feature type="domain" description="Methyl-accepting transducer" evidence="7">
    <location>
        <begin position="438"/>
        <end position="653"/>
    </location>
</feature>
<dbReference type="Proteomes" id="UP000612361">
    <property type="component" value="Unassembled WGS sequence"/>
</dbReference>
<keyword evidence="6" id="KW-0472">Membrane</keyword>
<dbReference type="InterPro" id="IPR003660">
    <property type="entry name" value="HAMP_dom"/>
</dbReference>